<dbReference type="Proteomes" id="UP001597545">
    <property type="component" value="Unassembled WGS sequence"/>
</dbReference>
<gene>
    <name evidence="1" type="ORF">ACFSR5_08230</name>
</gene>
<evidence type="ECO:0000313" key="1">
    <source>
        <dbReference type="EMBL" id="MFD2547629.1"/>
    </source>
</evidence>
<comment type="caution">
    <text evidence="1">The sequence shown here is derived from an EMBL/GenBank/DDBJ whole genome shotgun (WGS) entry which is preliminary data.</text>
</comment>
<proteinExistence type="predicted"/>
<dbReference type="RefSeq" id="WP_380902570.1">
    <property type="nucleotide sequence ID" value="NZ_JBHUEG010000007.1"/>
</dbReference>
<evidence type="ECO:0000313" key="2">
    <source>
        <dbReference type="Proteomes" id="UP001597545"/>
    </source>
</evidence>
<protein>
    <submittedName>
        <fullName evidence="1">Uncharacterized protein</fullName>
    </submittedName>
</protein>
<reference evidence="2" key="1">
    <citation type="journal article" date="2019" name="Int. J. Syst. Evol. Microbiol.">
        <title>The Global Catalogue of Microorganisms (GCM) 10K type strain sequencing project: providing services to taxonomists for standard genome sequencing and annotation.</title>
        <authorList>
            <consortium name="The Broad Institute Genomics Platform"/>
            <consortium name="The Broad Institute Genome Sequencing Center for Infectious Disease"/>
            <person name="Wu L."/>
            <person name="Ma J."/>
        </authorList>
    </citation>
    <scope>NUCLEOTIDE SEQUENCE [LARGE SCALE GENOMIC DNA]</scope>
    <source>
        <strain evidence="2">KCTC 42662</strain>
    </source>
</reference>
<accession>A0ABW5KHB7</accession>
<sequence length="155" mass="18426">MKPLEIYCRGRVMHVTFSIEEKGFGMRDFVLIGKNKTSVYVFRKSQMEWGCAYGELDRDIKEAIIDALLLRFDPIATDVFYHKGVRQVVEVRAKKGGIWHFFINNAYRGSMQYDKFLHTFDYHFDGEDGVLTELHMQKYIGMIQRGEIRWRKEDR</sequence>
<keyword evidence="2" id="KW-1185">Reference proteome</keyword>
<name>A0ABW5KHB7_9SPHI</name>
<organism evidence="1 2">
    <name type="scientific">Sphingobacterium suaedae</name>
    <dbReference type="NCBI Taxonomy" id="1686402"/>
    <lineage>
        <taxon>Bacteria</taxon>
        <taxon>Pseudomonadati</taxon>
        <taxon>Bacteroidota</taxon>
        <taxon>Sphingobacteriia</taxon>
        <taxon>Sphingobacteriales</taxon>
        <taxon>Sphingobacteriaceae</taxon>
        <taxon>Sphingobacterium</taxon>
    </lineage>
</organism>
<dbReference type="EMBL" id="JBHULR010000003">
    <property type="protein sequence ID" value="MFD2547629.1"/>
    <property type="molecule type" value="Genomic_DNA"/>
</dbReference>